<accession>A0AAU7TL68</accession>
<dbReference type="EMBL" id="CP158165">
    <property type="protein sequence ID" value="XBV27358.1"/>
    <property type="molecule type" value="Genomic_DNA"/>
</dbReference>
<dbReference type="AlphaFoldDB" id="A0AAU7TL68"/>
<feature type="domain" description="DUF1023" evidence="2">
    <location>
        <begin position="74"/>
        <end position="235"/>
    </location>
</feature>
<dbReference type="InterPro" id="IPR029058">
    <property type="entry name" value="AB_hydrolase_fold"/>
</dbReference>
<sequence length="398" mass="42421">MSEKLAERFRANHAILVAARERLQAAVDAGTADEDQRTRLETVKELLTPVRTTAVDAAGNVVEVERPRQFLKVDPEGQGRAIEILGDLEEAANVAVLVPGMGNSLDTFRGQSDRGDLIREEAGPGTAVAVWFDYPSPKGMLAAAKKDAAIEGGPRLAEFLTELDELKADDADVTVVAHSYGTDVAAQAVLAGARPDRLVMTGSPGIAKYIDEAADFVQLPTRLYTERAPGDYVSYSEWHGPDPATFPDAVRMATSDPTRNDDPVSVHWHNEYYRPNSEALRNIGRVVRGDLASITTTDTSRSAETKLLLGTSWGQPLNDIARLASTVYDGIARATASSKAAAAVEAAANRATGTHGAAGRHRANDAGRATGASRPTGTRIPGAHKAGGRDNQPGRRQR</sequence>
<evidence type="ECO:0000313" key="3">
    <source>
        <dbReference type="EMBL" id="XBV27358.1"/>
    </source>
</evidence>
<organism evidence="3">
    <name type="scientific">Kribbella sp. HUAS MG21</name>
    <dbReference type="NCBI Taxonomy" id="3160966"/>
    <lineage>
        <taxon>Bacteria</taxon>
        <taxon>Bacillati</taxon>
        <taxon>Actinomycetota</taxon>
        <taxon>Actinomycetes</taxon>
        <taxon>Propionibacteriales</taxon>
        <taxon>Kribbellaceae</taxon>
        <taxon>Kribbella</taxon>
    </lineage>
</organism>
<dbReference type="InterPro" id="IPR010427">
    <property type="entry name" value="DUF1023"/>
</dbReference>
<proteinExistence type="predicted"/>
<dbReference type="RefSeq" id="WP_350280144.1">
    <property type="nucleotide sequence ID" value="NZ_CP158165.1"/>
</dbReference>
<dbReference type="SUPFAM" id="SSF53474">
    <property type="entry name" value="alpha/beta-Hydrolases"/>
    <property type="match status" value="1"/>
</dbReference>
<protein>
    <submittedName>
        <fullName evidence="3">Alpha/beta hydrolase</fullName>
    </submittedName>
</protein>
<keyword evidence="3" id="KW-0378">Hydrolase</keyword>
<feature type="region of interest" description="Disordered" evidence="1">
    <location>
        <begin position="350"/>
        <end position="398"/>
    </location>
</feature>
<dbReference type="Pfam" id="PF06259">
    <property type="entry name" value="Abhydrolase_8"/>
    <property type="match status" value="1"/>
</dbReference>
<reference evidence="3" key="1">
    <citation type="submission" date="2024-06" db="EMBL/GenBank/DDBJ databases">
        <title>Kribbella sp. strain HUAS MG21 genome sequences.</title>
        <authorList>
            <person name="Mo P."/>
        </authorList>
    </citation>
    <scope>NUCLEOTIDE SEQUENCE</scope>
    <source>
        <strain evidence="3">HUAS MG21</strain>
    </source>
</reference>
<name>A0AAU7TL68_9ACTN</name>
<evidence type="ECO:0000259" key="2">
    <source>
        <dbReference type="Pfam" id="PF06259"/>
    </source>
</evidence>
<evidence type="ECO:0000256" key="1">
    <source>
        <dbReference type="SAM" id="MobiDB-lite"/>
    </source>
</evidence>
<dbReference type="Gene3D" id="3.40.50.1820">
    <property type="entry name" value="alpha/beta hydrolase"/>
    <property type="match status" value="1"/>
</dbReference>
<dbReference type="GO" id="GO:0016787">
    <property type="term" value="F:hydrolase activity"/>
    <property type="evidence" value="ECO:0007669"/>
    <property type="project" value="UniProtKB-KW"/>
</dbReference>
<gene>
    <name evidence="3" type="ORF">ABN611_13215</name>
</gene>